<dbReference type="PROSITE" id="PS00622">
    <property type="entry name" value="HTH_LUXR_1"/>
    <property type="match status" value="1"/>
</dbReference>
<evidence type="ECO:0000313" key="4">
    <source>
        <dbReference type="EMBL" id="NYJ08411.1"/>
    </source>
</evidence>
<dbReference type="Proteomes" id="UP000541969">
    <property type="component" value="Unassembled WGS sequence"/>
</dbReference>
<keyword evidence="2" id="KW-0067">ATP-binding</keyword>
<evidence type="ECO:0000259" key="3">
    <source>
        <dbReference type="PROSITE" id="PS50043"/>
    </source>
</evidence>
<dbReference type="InterPro" id="IPR016032">
    <property type="entry name" value="Sig_transdc_resp-reg_C-effctor"/>
</dbReference>
<keyword evidence="1" id="KW-0547">Nucleotide-binding</keyword>
<organism evidence="4 5">
    <name type="scientific">Petropleomorpha daqingensis</name>
    <dbReference type="NCBI Taxonomy" id="2026353"/>
    <lineage>
        <taxon>Bacteria</taxon>
        <taxon>Bacillati</taxon>
        <taxon>Actinomycetota</taxon>
        <taxon>Actinomycetes</taxon>
        <taxon>Geodermatophilales</taxon>
        <taxon>Geodermatophilaceae</taxon>
        <taxon>Petropleomorpha</taxon>
    </lineage>
</organism>
<sequence>MPARTALVASPVLVGRDDLLALADARLAATAGGSGGLLLVAGEAGIGKTRLLGAIGRRAERSGFAVLRAAAFPGDAESSGGVLLDLAGDLQRFPDRVVPAIGRAMADRLRAPATEDEDLNRRRRLLEQSLADDLADLPAGRPLLVVLEDLHWADQLSLEVVARVAARLPFRTTLVVGAYRSDELYSGTAIRAWRTRLLSSRLAEEIRLPRLTTGQVAVLTSAVLGRAAPGAVVTAIHDRSDGIPLHVEELLAVADPDATDVDEVAVPDTLADAVLLRMEVLGPAERAVAAAAAVIGRSFDFDLLTAVVDEPAEQVDGCLRRLQEMYLVQAGADATGYDFRHALIRDAVYADIALPRRRTLHQRVARAGVERGYPATFVSAHFEQAGLREEAHRHAHVAAARAAGLSAHREALQLYRRAVRTMPADLAPADRADLWLALGDEAAAADDNRAAAEAYATAHRLWAEIGDRVAAASVVPKLAAATHLLGDGLDRRAPLLEEALRSLSGVPDADRVRGRLLSALATVYMLDRRLDESLVYGDQSRALAQATGDVRTDLDTAATVGSVLVFAGRMDSGWSLLQTAVTRAEEQHYETEAARAYRMIGSSASVLVENERAENWLTRGIAYADGVELWNHRNYLAAHLAHVQWARGRWAQAKETAEHALADGRGGVTTAITGEYVLGYLALGRGEWEAATEQLTSALRQGEAMAELQRLSPPLWGLAETARLQGDHGRALELCARGVAASAEVADAAYLFPFLLTGVRAWLARGEVDEAGAYAARVADALLVRSIPGTLPAIPHARGLLALAAGDLAAARELVTQAEQEWRRRDRFWEGSWARLDLARVAVRARRTAEATSLATAVRTAAEEVGAQPLAAAADDVVPRGRRDEPWAPLSAREYTVASLVADGLTNREIAARLVLAPKTVSAHVEHILAKLGMARRSQIAAWTATVDADPRTLS</sequence>
<dbReference type="GO" id="GO:0004016">
    <property type="term" value="F:adenylate cyclase activity"/>
    <property type="evidence" value="ECO:0007669"/>
    <property type="project" value="TreeGrafter"/>
</dbReference>
<dbReference type="GO" id="GO:0003677">
    <property type="term" value="F:DNA binding"/>
    <property type="evidence" value="ECO:0007669"/>
    <property type="project" value="InterPro"/>
</dbReference>
<dbReference type="SUPFAM" id="SSF46894">
    <property type="entry name" value="C-terminal effector domain of the bipartite response regulators"/>
    <property type="match status" value="1"/>
</dbReference>
<dbReference type="InterPro" id="IPR011990">
    <property type="entry name" value="TPR-like_helical_dom_sf"/>
</dbReference>
<proteinExistence type="predicted"/>
<dbReference type="InterPro" id="IPR036388">
    <property type="entry name" value="WH-like_DNA-bd_sf"/>
</dbReference>
<gene>
    <name evidence="4" type="ORF">GGQ55_004689</name>
</gene>
<name>A0A853CMK2_9ACTN</name>
<keyword evidence="5" id="KW-1185">Reference proteome</keyword>
<dbReference type="GO" id="GO:0005524">
    <property type="term" value="F:ATP binding"/>
    <property type="evidence" value="ECO:0007669"/>
    <property type="project" value="UniProtKB-KW"/>
</dbReference>
<feature type="domain" description="HTH luxR-type" evidence="3">
    <location>
        <begin position="883"/>
        <end position="948"/>
    </location>
</feature>
<dbReference type="PROSITE" id="PS50043">
    <property type="entry name" value="HTH_LUXR_2"/>
    <property type="match status" value="1"/>
</dbReference>
<protein>
    <submittedName>
        <fullName evidence="4">ATP/maltotriose-dependent transcriptional regulator MalT</fullName>
    </submittedName>
</protein>
<dbReference type="PANTHER" id="PTHR16305:SF35">
    <property type="entry name" value="TRANSCRIPTIONAL ACTIVATOR DOMAIN"/>
    <property type="match status" value="1"/>
</dbReference>
<evidence type="ECO:0000256" key="2">
    <source>
        <dbReference type="ARBA" id="ARBA00022840"/>
    </source>
</evidence>
<dbReference type="CDD" id="cd06170">
    <property type="entry name" value="LuxR_C_like"/>
    <property type="match status" value="1"/>
</dbReference>
<dbReference type="EMBL" id="JACBZT010000001">
    <property type="protein sequence ID" value="NYJ08411.1"/>
    <property type="molecule type" value="Genomic_DNA"/>
</dbReference>
<dbReference type="GO" id="GO:0005737">
    <property type="term" value="C:cytoplasm"/>
    <property type="evidence" value="ECO:0007669"/>
    <property type="project" value="TreeGrafter"/>
</dbReference>
<dbReference type="PANTHER" id="PTHR16305">
    <property type="entry name" value="TESTICULAR SOLUBLE ADENYLYL CYCLASE"/>
    <property type="match status" value="1"/>
</dbReference>
<dbReference type="SUPFAM" id="SSF52540">
    <property type="entry name" value="P-loop containing nucleoside triphosphate hydrolases"/>
    <property type="match status" value="1"/>
</dbReference>
<accession>A0A853CMK2</accession>
<dbReference type="GO" id="GO:0006355">
    <property type="term" value="P:regulation of DNA-templated transcription"/>
    <property type="evidence" value="ECO:0007669"/>
    <property type="project" value="InterPro"/>
</dbReference>
<dbReference type="Pfam" id="PF00196">
    <property type="entry name" value="GerE"/>
    <property type="match status" value="1"/>
</dbReference>
<dbReference type="SUPFAM" id="SSF48452">
    <property type="entry name" value="TPR-like"/>
    <property type="match status" value="1"/>
</dbReference>
<dbReference type="InterPro" id="IPR000792">
    <property type="entry name" value="Tscrpt_reg_LuxR_C"/>
</dbReference>
<dbReference type="AlphaFoldDB" id="A0A853CMK2"/>
<dbReference type="Gene3D" id="1.10.10.10">
    <property type="entry name" value="Winged helix-like DNA-binding domain superfamily/Winged helix DNA-binding domain"/>
    <property type="match status" value="1"/>
</dbReference>
<reference evidence="4 5" key="1">
    <citation type="submission" date="2020-07" db="EMBL/GenBank/DDBJ databases">
        <title>Sequencing the genomes of 1000 actinobacteria strains.</title>
        <authorList>
            <person name="Klenk H.-P."/>
        </authorList>
    </citation>
    <scope>NUCLEOTIDE SEQUENCE [LARGE SCALE GENOMIC DNA]</scope>
    <source>
        <strain evidence="4 5">DSM 104001</strain>
    </source>
</reference>
<evidence type="ECO:0000313" key="5">
    <source>
        <dbReference type="Proteomes" id="UP000541969"/>
    </source>
</evidence>
<dbReference type="SMART" id="SM00421">
    <property type="entry name" value="HTH_LUXR"/>
    <property type="match status" value="1"/>
</dbReference>
<evidence type="ECO:0000256" key="1">
    <source>
        <dbReference type="ARBA" id="ARBA00022741"/>
    </source>
</evidence>
<dbReference type="Gene3D" id="1.25.40.10">
    <property type="entry name" value="Tetratricopeptide repeat domain"/>
    <property type="match status" value="2"/>
</dbReference>
<dbReference type="RefSeq" id="WP_179720978.1">
    <property type="nucleotide sequence ID" value="NZ_JACBZT010000001.1"/>
</dbReference>
<dbReference type="InterPro" id="IPR041664">
    <property type="entry name" value="AAA_16"/>
</dbReference>
<dbReference type="InterPro" id="IPR027417">
    <property type="entry name" value="P-loop_NTPase"/>
</dbReference>
<dbReference type="Pfam" id="PF13191">
    <property type="entry name" value="AAA_16"/>
    <property type="match status" value="1"/>
</dbReference>
<dbReference type="PRINTS" id="PR00038">
    <property type="entry name" value="HTHLUXR"/>
</dbReference>
<comment type="caution">
    <text evidence="4">The sequence shown here is derived from an EMBL/GenBank/DDBJ whole genome shotgun (WGS) entry which is preliminary data.</text>
</comment>